<feature type="transmembrane region" description="Helical" evidence="1">
    <location>
        <begin position="211"/>
        <end position="228"/>
    </location>
</feature>
<reference evidence="2 3" key="1">
    <citation type="journal article" date="2015" name="J. Bacteriol.">
        <title>Resources for Genetic and Genomic Analysis of Emerging Pathogen Acinetobacter baumannii.</title>
        <authorList>
            <person name="Gallagher L.A."/>
            <person name="Ramage E."/>
            <person name="Weiss E.J."/>
            <person name="Radey M."/>
            <person name="Hayden H.S."/>
            <person name="Held K.G."/>
            <person name="Huse H.K."/>
            <person name="Zurawski D.V."/>
            <person name="Brittnacher M.J."/>
            <person name="Manoil C."/>
        </authorList>
    </citation>
    <scope>NUCLEOTIDE SEQUENCE [LARGE SCALE GENOMIC DNA]</scope>
    <source>
        <strain evidence="2 3">AB5075-UW</strain>
    </source>
</reference>
<feature type="transmembrane region" description="Helical" evidence="1">
    <location>
        <begin position="393"/>
        <end position="411"/>
    </location>
</feature>
<proteinExistence type="predicted"/>
<evidence type="ECO:0000313" key="3">
    <source>
        <dbReference type="Proteomes" id="UP000032746"/>
    </source>
</evidence>
<feature type="transmembrane region" description="Helical" evidence="1">
    <location>
        <begin position="105"/>
        <end position="125"/>
    </location>
</feature>
<feature type="transmembrane region" description="Helical" evidence="1">
    <location>
        <begin position="28"/>
        <end position="45"/>
    </location>
</feature>
<protein>
    <recommendedName>
        <fullName evidence="4">Wzy</fullName>
    </recommendedName>
</protein>
<dbReference type="EMBL" id="CP008706">
    <property type="protein sequence ID" value="AKA33495.1"/>
    <property type="molecule type" value="Genomic_DNA"/>
</dbReference>
<evidence type="ECO:0000256" key="1">
    <source>
        <dbReference type="SAM" id="Phobius"/>
    </source>
</evidence>
<keyword evidence="1" id="KW-1133">Transmembrane helix</keyword>
<keyword evidence="1" id="KW-0812">Transmembrane</keyword>
<dbReference type="RefSeq" id="WP_000884147.1">
    <property type="nucleotide sequence ID" value="NZ_CAJHGJ010000017.1"/>
</dbReference>
<dbReference type="PATRIC" id="fig|470.1345.peg.3742"/>
<feature type="transmembrane region" description="Helical" evidence="1">
    <location>
        <begin position="172"/>
        <end position="205"/>
    </location>
</feature>
<feature type="transmembrane region" description="Helical" evidence="1">
    <location>
        <begin position="145"/>
        <end position="165"/>
    </location>
</feature>
<dbReference type="Proteomes" id="UP000032746">
    <property type="component" value="Chromosome"/>
</dbReference>
<feature type="transmembrane region" description="Helical" evidence="1">
    <location>
        <begin position="65"/>
        <end position="84"/>
    </location>
</feature>
<sequence>MLDIIIYIISFISLFCLFTLFYLKRSVLVFIPVVLGVLYYFPAFFDVFYGNYIYSNHIVRDANLFALYVNFNLFFCAFFIYRFIKLNNNLISISGNDDNYKTIKIFFAIQLISLVFLVYGVYVATGGNILSYSWATKNELEGGNFAFLISSYLFIVSSGVVFLSWYLKYRKVFLLSVVLVVLYIIIIRSRGFIVPVLMIFGFYYLVWKRKVFSSILFGILFLFLFFALQQIRYLGELNNVSDIKFGVMVGNIIDKIMSEDSEFSLRNSFYYFIQNYNYLVERYSFGNFQTYRRIFFFFDVFNLGLKPNDFTNTMYRAYYGDSAVLANPTLHPTMYGNLYANGLYVSSLIFTLFFSFLIFIEKFIREKGGLIYWFIMPIFLYSCIFIARGSIYNAFLILIVNIFLVFFLVNIRRIRLF</sequence>
<dbReference type="AlphaFoldDB" id="A0A0D5YMB6"/>
<keyword evidence="1" id="KW-0472">Membrane</keyword>
<gene>
    <name evidence="2" type="ORF">ABUW_3825</name>
</gene>
<organism evidence="2 3">
    <name type="scientific">Acinetobacter baumannii</name>
    <dbReference type="NCBI Taxonomy" id="470"/>
    <lineage>
        <taxon>Bacteria</taxon>
        <taxon>Pseudomonadati</taxon>
        <taxon>Pseudomonadota</taxon>
        <taxon>Gammaproteobacteria</taxon>
        <taxon>Moraxellales</taxon>
        <taxon>Moraxellaceae</taxon>
        <taxon>Acinetobacter</taxon>
        <taxon>Acinetobacter calcoaceticus/baumannii complex</taxon>
    </lineage>
</organism>
<reference evidence="3" key="2">
    <citation type="submission" date="2015-03" db="EMBL/GenBank/DDBJ databases">
        <authorList>
            <person name="Gallagher L.A."/>
            <person name="Hayden H.S."/>
            <person name="Weiss E.J."/>
            <person name="Hager K.R."/>
            <person name="Ramage E."/>
            <person name="Radey M.R."/>
            <person name="Bydalek R."/>
            <person name="Manoil C."/>
            <person name="Miller S.I."/>
            <person name="Brittnacher M.J."/>
        </authorList>
    </citation>
    <scope>NUCLEOTIDE SEQUENCE [LARGE SCALE GENOMIC DNA]</scope>
    <source>
        <strain evidence="3">AB5075-UW</strain>
    </source>
</reference>
<evidence type="ECO:0000313" key="2">
    <source>
        <dbReference type="EMBL" id="AKA33495.1"/>
    </source>
</evidence>
<evidence type="ECO:0008006" key="4">
    <source>
        <dbReference type="Google" id="ProtNLM"/>
    </source>
</evidence>
<name>A0A0D5YMB6_ACIBA</name>
<accession>A0A0D5YMB6</accession>
<feature type="transmembrane region" description="Helical" evidence="1">
    <location>
        <begin position="370"/>
        <end position="387"/>
    </location>
</feature>
<feature type="transmembrane region" description="Helical" evidence="1">
    <location>
        <begin position="6"/>
        <end position="23"/>
    </location>
</feature>
<feature type="transmembrane region" description="Helical" evidence="1">
    <location>
        <begin position="338"/>
        <end position="358"/>
    </location>
</feature>